<dbReference type="AlphaFoldDB" id="A0A916XAW1"/>
<proteinExistence type="predicted"/>
<feature type="domain" description="Sialate O-acetylesterase" evidence="2">
    <location>
        <begin position="340"/>
        <end position="495"/>
    </location>
</feature>
<gene>
    <name evidence="3" type="ORF">GCM10010994_16470</name>
</gene>
<dbReference type="EMBL" id="BMGG01000003">
    <property type="protein sequence ID" value="GGC58243.1"/>
    <property type="molecule type" value="Genomic_DNA"/>
</dbReference>
<dbReference type="Proteomes" id="UP000637002">
    <property type="component" value="Unassembled WGS sequence"/>
</dbReference>
<reference evidence="3" key="2">
    <citation type="submission" date="2020-09" db="EMBL/GenBank/DDBJ databases">
        <authorList>
            <person name="Sun Q."/>
            <person name="Zhou Y."/>
        </authorList>
    </citation>
    <scope>NUCLEOTIDE SEQUENCE</scope>
    <source>
        <strain evidence="3">CGMCC 1.12919</strain>
    </source>
</reference>
<dbReference type="InterPro" id="IPR051159">
    <property type="entry name" value="Hexapeptide_acetyltransf"/>
</dbReference>
<dbReference type="PANTHER" id="PTHR23416:SF78">
    <property type="entry name" value="LIPOPOLYSACCHARIDE BIOSYNTHESIS O-ACETYL TRANSFERASE WBBJ-RELATED"/>
    <property type="match status" value="1"/>
</dbReference>
<dbReference type="PANTHER" id="PTHR23416">
    <property type="entry name" value="SIALIC ACID SYNTHASE-RELATED"/>
    <property type="match status" value="1"/>
</dbReference>
<evidence type="ECO:0000259" key="2">
    <source>
        <dbReference type="Pfam" id="PF03629"/>
    </source>
</evidence>
<reference evidence="3" key="1">
    <citation type="journal article" date="2014" name="Int. J. Syst. Evol. Microbiol.">
        <title>Complete genome sequence of Corynebacterium casei LMG S-19264T (=DSM 44701T), isolated from a smear-ripened cheese.</title>
        <authorList>
            <consortium name="US DOE Joint Genome Institute (JGI-PGF)"/>
            <person name="Walter F."/>
            <person name="Albersmeier A."/>
            <person name="Kalinowski J."/>
            <person name="Ruckert C."/>
        </authorList>
    </citation>
    <scope>NUCLEOTIDE SEQUENCE</scope>
    <source>
        <strain evidence="3">CGMCC 1.12919</strain>
    </source>
</reference>
<sequence>MTTADARAMLDRARSLISEQGVVADLPIIPEAVREIGDGNLLLVGEGSNVEPAQVSIKGSGNVIVIGKGVLLQKAQIGIDGNAGVIAIGDGAAIRNARFGIRYNNCTLVLGRKLAWRGGMLFCTGNNVHVLVGNDCMFADKVMIRTSDGHGIFNLATGDRINSPDSVIIHEHVWLGNSARVSKGCVIGGGTVVGQNSIASGSLHGRSIYAGAPARKLRSNIAWSRGESFRSVPEKFKRTTLHFIPHGGQSLATGAGAKYLPVDDRIYSKIPPTDRGLMFNSGTRGAGDELVNPSDLVNVEAAHERYSSYNGETPGTALMAWLIAELDRGGNSWDTVLYRTHAKGGREIARLSRGNPPFSNFEREVAGAARIAQESSRDINIPAVLWTQGEADRNNTDRRGYAESLRRLRCDYEAVIQRVTGSTAPVALLLDQLAASFRYNASDIALAQLDLVETDPNFYLSTPKYIFAGDVFGLIDTVHLRPRATALLGEYQAKAWKALFVDRAKWTGLRPRSLVVNGRTIQLELYVPKPPIAPHLSKLARARNFGFRVTGEKIETVTVVGPEHIEIRLERIPQRLALLEYAFTGGTPEVGRARAWGNICDSDETPSIVRPDEPLRNYLAVFQRSLFDGDAVSD</sequence>
<keyword evidence="4" id="KW-1185">Reference proteome</keyword>
<dbReference type="Gene3D" id="2.160.10.10">
    <property type="entry name" value="Hexapeptide repeat proteins"/>
    <property type="match status" value="1"/>
</dbReference>
<keyword evidence="1" id="KW-0378">Hydrolase</keyword>
<organism evidence="3 4">
    <name type="scientific">Chelatococcus reniformis</name>
    <dbReference type="NCBI Taxonomy" id="1494448"/>
    <lineage>
        <taxon>Bacteria</taxon>
        <taxon>Pseudomonadati</taxon>
        <taxon>Pseudomonadota</taxon>
        <taxon>Alphaproteobacteria</taxon>
        <taxon>Hyphomicrobiales</taxon>
        <taxon>Chelatococcaceae</taxon>
        <taxon>Chelatococcus</taxon>
    </lineage>
</organism>
<comment type="caution">
    <text evidence="3">The sequence shown here is derived from an EMBL/GenBank/DDBJ whole genome shotgun (WGS) entry which is preliminary data.</text>
</comment>
<dbReference type="InterPro" id="IPR005181">
    <property type="entry name" value="SASA"/>
</dbReference>
<dbReference type="RefSeq" id="WP_188608693.1">
    <property type="nucleotide sequence ID" value="NZ_BMGG01000003.1"/>
</dbReference>
<protein>
    <recommendedName>
        <fullName evidence="2">Sialate O-acetylesterase domain-containing protein</fullName>
    </recommendedName>
</protein>
<dbReference type="InterPro" id="IPR036514">
    <property type="entry name" value="SGNH_hydro_sf"/>
</dbReference>
<evidence type="ECO:0000256" key="1">
    <source>
        <dbReference type="ARBA" id="ARBA00022801"/>
    </source>
</evidence>
<dbReference type="InterPro" id="IPR011004">
    <property type="entry name" value="Trimer_LpxA-like_sf"/>
</dbReference>
<name>A0A916XAW1_9HYPH</name>
<evidence type="ECO:0000313" key="4">
    <source>
        <dbReference type="Proteomes" id="UP000637002"/>
    </source>
</evidence>
<dbReference type="Gene3D" id="3.40.50.1110">
    <property type="entry name" value="SGNH hydrolase"/>
    <property type="match status" value="1"/>
</dbReference>
<dbReference type="Pfam" id="PF03629">
    <property type="entry name" value="SASA"/>
    <property type="match status" value="1"/>
</dbReference>
<dbReference type="SUPFAM" id="SSF51161">
    <property type="entry name" value="Trimeric LpxA-like enzymes"/>
    <property type="match status" value="1"/>
</dbReference>
<accession>A0A916XAW1</accession>
<dbReference type="SUPFAM" id="SSF52266">
    <property type="entry name" value="SGNH hydrolase"/>
    <property type="match status" value="1"/>
</dbReference>
<dbReference type="GO" id="GO:0016788">
    <property type="term" value="F:hydrolase activity, acting on ester bonds"/>
    <property type="evidence" value="ECO:0007669"/>
    <property type="project" value="UniProtKB-ARBA"/>
</dbReference>
<evidence type="ECO:0000313" key="3">
    <source>
        <dbReference type="EMBL" id="GGC58243.1"/>
    </source>
</evidence>